<protein>
    <submittedName>
        <fullName evidence="1">RNA polymerase factor sigma-70</fullName>
    </submittedName>
</protein>
<dbReference type="GO" id="GO:0006352">
    <property type="term" value="P:DNA-templated transcription initiation"/>
    <property type="evidence" value="ECO:0007669"/>
    <property type="project" value="InterPro"/>
</dbReference>
<proteinExistence type="predicted"/>
<dbReference type="Proteomes" id="UP000007484">
    <property type="component" value="Chromosome"/>
</dbReference>
<name>F0QRY4_MYCSL</name>
<dbReference type="HOGENOM" id="CLU_1318978_0_0_14"/>
<dbReference type="GO" id="GO:0003700">
    <property type="term" value="F:DNA-binding transcription factor activity"/>
    <property type="evidence" value="ECO:0007669"/>
    <property type="project" value="InterPro"/>
</dbReference>
<dbReference type="RefSeq" id="WP_013610092.1">
    <property type="nucleotide sequence ID" value="NC_015155.1"/>
</dbReference>
<dbReference type="AlphaFoldDB" id="F0QRY4"/>
<reference evidence="1 2" key="1">
    <citation type="journal article" date="2011" name="J. Bacteriol.">
        <title>Complete genome sequences of two hemotropic Mycoplasmas, Mycoplasma haemofelis strain Ohio2 and Mycoplasma suis strain Illinois.</title>
        <authorList>
            <person name="Messick J.B."/>
            <person name="Santos A.P."/>
            <person name="Guimaraes A.M."/>
        </authorList>
    </citation>
    <scope>NUCLEOTIDE SEQUENCE [LARGE SCALE GENOMIC DNA]</scope>
    <source>
        <strain evidence="1 2">Illinois</strain>
    </source>
</reference>
<sequence length="209" mass="24788">MKRESMNETSQATLENIKKFQLNKDQEAFNFLLSKYFPATCKYASKFLSSNVYSNLVSWSFQEVESYVFLAFWKAINNYKSESESSLSFKNYLYQLVKFETLHELKKNFSWQFISKAHQRWCKEDENNTTKNSSDVFNDLSFRDKVQIIKKFLEEKNETYALIWELKASGIKSSEVCKKLNVSSSELKSRWQYIKKLVLDKYPSLHEIA</sequence>
<gene>
    <name evidence="1" type="ordered locus">MSU_0729</name>
</gene>
<accession>F0QRY4</accession>
<evidence type="ECO:0000313" key="1">
    <source>
        <dbReference type="EMBL" id="ADX98254.1"/>
    </source>
</evidence>
<keyword evidence="2" id="KW-1185">Reference proteome</keyword>
<dbReference type="InterPro" id="IPR013325">
    <property type="entry name" value="RNA_pol_sigma_r2"/>
</dbReference>
<dbReference type="KEGG" id="mss:MSU_0729"/>
<dbReference type="SUPFAM" id="SSF88946">
    <property type="entry name" value="Sigma2 domain of RNA polymerase sigma factors"/>
    <property type="match status" value="1"/>
</dbReference>
<dbReference type="STRING" id="768700.MSU_0729"/>
<organism evidence="1 2">
    <name type="scientific">Mycoplasma suis (strain Illinois)</name>
    <dbReference type="NCBI Taxonomy" id="768700"/>
    <lineage>
        <taxon>Bacteria</taxon>
        <taxon>Bacillati</taxon>
        <taxon>Mycoplasmatota</taxon>
        <taxon>Mollicutes</taxon>
        <taxon>Mycoplasmataceae</taxon>
        <taxon>Mycoplasma</taxon>
    </lineage>
</organism>
<evidence type="ECO:0000313" key="2">
    <source>
        <dbReference type="Proteomes" id="UP000007484"/>
    </source>
</evidence>
<dbReference type="EMBL" id="CP002525">
    <property type="protein sequence ID" value="ADX98254.1"/>
    <property type="molecule type" value="Genomic_DNA"/>
</dbReference>
<dbReference type="Gene3D" id="1.10.1740.10">
    <property type="match status" value="1"/>
</dbReference>